<protein>
    <submittedName>
        <fullName evidence="2">Uncharacterized protein</fullName>
    </submittedName>
</protein>
<sequence>MLGATRSMHTCIEVLELPDTAAPPDSFPCPGAASSTLPCSCPSTASWKRKKDLVLRLMLCREGGGSSGGLEAGMEEGPTEPSMAVLVYTHFLPLSLWDKRRGGIHGVAVPAGQPPVPTPAPGQPYGKVHCGEERRLAEKRSLGEWAASKKRPLEERDGQKVAPAEPPEPNSTRKELRCSWGLIDDYKNLHGSASAPGTSAASQWQPPTYSSGRAFSARYPRVLRGSLEAYGDLPWSSHRPQEGEGEPAGGQRQPSRPGRAKGSCSEEDPLLVCRKEPGKPRLVKSLSAVGSHSVASCGAQLLGAGRANAGHAGQSAASGLLAGPARPAAGPRQTREPLLLVSCRTNKFRKNDYKWVAASAKTERTEKPQLRADLDAKPRRSATASVPGASPSKYKWKASSPSASSSSSFRWQSEAGSKDHASQLSPVPSRFPPGDRPAVGPSSLKPLFRSCLARQTLPCMRSGLPGDKKSSPPPAATAKSQFSLRRRQTLRGKSSPVLKKTPNKGLMQVSRHRLCCLPPSRAHLPTKEGTTRRRGSLGLCWLCSLLGPTLAVHLALLGPGPGALSLAEEEETRGTVPCALGGEMLPGRHVVVFAARPSVYVQLSPSWQEEREGLCCPCPQGAWSGGRQAQGRLLLARAMGNPGKERHAVEEVLLSCGLRTHGPRGSLQTGGQR</sequence>
<gene>
    <name evidence="2" type="ORF">E2I00_000167</name>
</gene>
<dbReference type="OrthoDB" id="3247158at2759"/>
<dbReference type="AlphaFoldDB" id="A0A6A1Q9Y5"/>
<proteinExistence type="predicted"/>
<reference evidence="2 3" key="1">
    <citation type="journal article" date="2019" name="PLoS ONE">
        <title>Genomic analyses reveal an absence of contemporary introgressive admixture between fin whales and blue whales, despite known hybrids.</title>
        <authorList>
            <person name="Westbury M.V."/>
            <person name="Petersen B."/>
            <person name="Lorenzen E.D."/>
        </authorList>
    </citation>
    <scope>NUCLEOTIDE SEQUENCE [LARGE SCALE GENOMIC DNA]</scope>
    <source>
        <strain evidence="2">FinWhale-01</strain>
    </source>
</reference>
<dbReference type="Proteomes" id="UP000437017">
    <property type="component" value="Unassembled WGS sequence"/>
</dbReference>
<comment type="caution">
    <text evidence="2">The sequence shown here is derived from an EMBL/GenBank/DDBJ whole genome shotgun (WGS) entry which is preliminary data.</text>
</comment>
<feature type="region of interest" description="Disordered" evidence="1">
    <location>
        <begin position="360"/>
        <end position="444"/>
    </location>
</feature>
<accession>A0A6A1Q9Y5</accession>
<organism evidence="2 3">
    <name type="scientific">Balaenoptera physalus</name>
    <name type="common">Fin whale</name>
    <name type="synonym">Balaena physalus</name>
    <dbReference type="NCBI Taxonomy" id="9770"/>
    <lineage>
        <taxon>Eukaryota</taxon>
        <taxon>Metazoa</taxon>
        <taxon>Chordata</taxon>
        <taxon>Craniata</taxon>
        <taxon>Vertebrata</taxon>
        <taxon>Euteleostomi</taxon>
        <taxon>Mammalia</taxon>
        <taxon>Eutheria</taxon>
        <taxon>Laurasiatheria</taxon>
        <taxon>Artiodactyla</taxon>
        <taxon>Whippomorpha</taxon>
        <taxon>Cetacea</taxon>
        <taxon>Mysticeti</taxon>
        <taxon>Balaenopteridae</taxon>
        <taxon>Balaenoptera</taxon>
    </lineage>
</organism>
<evidence type="ECO:0000313" key="2">
    <source>
        <dbReference type="EMBL" id="KAB0404570.1"/>
    </source>
</evidence>
<feature type="region of interest" description="Disordered" evidence="1">
    <location>
        <begin position="139"/>
        <end position="176"/>
    </location>
</feature>
<feature type="region of interest" description="Disordered" evidence="1">
    <location>
        <begin position="459"/>
        <end position="501"/>
    </location>
</feature>
<name>A0A6A1Q9Y5_BALPH</name>
<feature type="compositionally biased region" description="Low complexity" evidence="1">
    <location>
        <begin position="389"/>
        <end position="408"/>
    </location>
</feature>
<dbReference type="EMBL" id="SGJD01000566">
    <property type="protein sequence ID" value="KAB0404570.1"/>
    <property type="molecule type" value="Genomic_DNA"/>
</dbReference>
<evidence type="ECO:0000256" key="1">
    <source>
        <dbReference type="SAM" id="MobiDB-lite"/>
    </source>
</evidence>
<keyword evidence="3" id="KW-1185">Reference proteome</keyword>
<feature type="compositionally biased region" description="Basic and acidic residues" evidence="1">
    <location>
        <begin position="361"/>
        <end position="378"/>
    </location>
</feature>
<feature type="region of interest" description="Disordered" evidence="1">
    <location>
        <begin position="233"/>
        <end position="268"/>
    </location>
</feature>
<evidence type="ECO:0000313" key="3">
    <source>
        <dbReference type="Proteomes" id="UP000437017"/>
    </source>
</evidence>